<dbReference type="GO" id="GO:0006508">
    <property type="term" value="P:proteolysis"/>
    <property type="evidence" value="ECO:0007669"/>
    <property type="project" value="UniProtKB-KW"/>
</dbReference>
<comment type="subcellular location">
    <subcellularLocation>
        <location evidence="10">Secreted</location>
    </subcellularLocation>
</comment>
<keyword evidence="7" id="KW-0325">Glycoprotein</keyword>
<dbReference type="SUPFAM" id="SSF50494">
    <property type="entry name" value="Trypsin-like serine proteases"/>
    <property type="match status" value="1"/>
</dbReference>
<evidence type="ECO:0000256" key="9">
    <source>
        <dbReference type="RuleBase" id="RU363034"/>
    </source>
</evidence>
<evidence type="ECO:0000259" key="12">
    <source>
        <dbReference type="PROSITE" id="PS51888"/>
    </source>
</evidence>
<dbReference type="InterPro" id="IPR051487">
    <property type="entry name" value="Ser/Thr_Proteases_Immune/Dev"/>
</dbReference>
<dbReference type="AlphaFoldDB" id="A0A834N705"/>
<keyword evidence="2" id="KW-0732">Signal</keyword>
<accession>A0A834N705</accession>
<feature type="domain" description="Peptidase S1" evidence="11">
    <location>
        <begin position="140"/>
        <end position="436"/>
    </location>
</feature>
<dbReference type="InterPro" id="IPR009003">
    <property type="entry name" value="Peptidase_S1_PA"/>
</dbReference>
<dbReference type="EMBL" id="JACSDZ010000007">
    <property type="protein sequence ID" value="KAF7399195.1"/>
    <property type="molecule type" value="Genomic_DNA"/>
</dbReference>
<gene>
    <name evidence="13" type="ORF">HZH68_007787</name>
</gene>
<keyword evidence="14" id="KW-1185">Reference proteome</keyword>
<dbReference type="PROSITE" id="PS51888">
    <property type="entry name" value="CLIP"/>
    <property type="match status" value="1"/>
</dbReference>
<dbReference type="SMART" id="SM00020">
    <property type="entry name" value="Tryp_SPc"/>
    <property type="match status" value="1"/>
</dbReference>
<dbReference type="FunFam" id="2.40.10.10:FF:000028">
    <property type="entry name" value="Serine protease easter"/>
    <property type="match status" value="1"/>
</dbReference>
<dbReference type="EC" id="3.4.21.-" evidence="9"/>
<dbReference type="PROSITE" id="PS00135">
    <property type="entry name" value="TRYPSIN_SER"/>
    <property type="match status" value="1"/>
</dbReference>
<dbReference type="PRINTS" id="PR00722">
    <property type="entry name" value="CHYMOTRYPSIN"/>
</dbReference>
<dbReference type="InterPro" id="IPR022700">
    <property type="entry name" value="CLIP"/>
</dbReference>
<keyword evidence="1 9" id="KW-0645">Protease</keyword>
<dbReference type="SMART" id="SM00680">
    <property type="entry name" value="CLIP"/>
    <property type="match status" value="1"/>
</dbReference>
<dbReference type="PANTHER" id="PTHR24256">
    <property type="entry name" value="TRYPTASE-RELATED"/>
    <property type="match status" value="1"/>
</dbReference>
<keyword evidence="4 9" id="KW-0720">Serine protease</keyword>
<dbReference type="Pfam" id="PF00089">
    <property type="entry name" value="Trypsin"/>
    <property type="match status" value="1"/>
</dbReference>
<evidence type="ECO:0000256" key="10">
    <source>
        <dbReference type="RuleBase" id="RU366078"/>
    </source>
</evidence>
<evidence type="ECO:0000256" key="6">
    <source>
        <dbReference type="ARBA" id="ARBA00023157"/>
    </source>
</evidence>
<evidence type="ECO:0000256" key="7">
    <source>
        <dbReference type="ARBA" id="ARBA00023180"/>
    </source>
</evidence>
<reference evidence="13" key="1">
    <citation type="journal article" date="2020" name="G3 (Bethesda)">
        <title>High-Quality Assemblies for Three Invasive Social Wasps from the &lt;i&gt;Vespula&lt;/i&gt; Genus.</title>
        <authorList>
            <person name="Harrop T.W.R."/>
            <person name="Guhlin J."/>
            <person name="McLaughlin G.M."/>
            <person name="Permina E."/>
            <person name="Stockwell P."/>
            <person name="Gilligan J."/>
            <person name="Le Lec M.F."/>
            <person name="Gruber M.A.M."/>
            <person name="Quinn O."/>
            <person name="Lovegrove M."/>
            <person name="Duncan E.J."/>
            <person name="Remnant E.J."/>
            <person name="Van Eeckhoven J."/>
            <person name="Graham B."/>
            <person name="Knapp R.A."/>
            <person name="Langford K.W."/>
            <person name="Kronenberg Z."/>
            <person name="Press M.O."/>
            <person name="Eacker S.M."/>
            <person name="Wilson-Rankin E.E."/>
            <person name="Purcell J."/>
            <person name="Lester P.J."/>
            <person name="Dearden P.K."/>
        </authorList>
    </citation>
    <scope>NUCLEOTIDE SEQUENCE</scope>
    <source>
        <strain evidence="13">Linc-1</strain>
    </source>
</reference>
<evidence type="ECO:0000256" key="8">
    <source>
        <dbReference type="ARBA" id="ARBA00024195"/>
    </source>
</evidence>
<dbReference type="InterPro" id="IPR001254">
    <property type="entry name" value="Trypsin_dom"/>
</dbReference>
<protein>
    <recommendedName>
        <fullName evidence="10">CLIP domain-containing serine protease</fullName>
        <ecNumber evidence="9">3.4.21.-</ecNumber>
    </recommendedName>
</protein>
<organism evidence="13 14">
    <name type="scientific">Vespula germanica</name>
    <name type="common">German yellow jacket</name>
    <name type="synonym">Paravespula germanica</name>
    <dbReference type="NCBI Taxonomy" id="30212"/>
    <lineage>
        <taxon>Eukaryota</taxon>
        <taxon>Metazoa</taxon>
        <taxon>Ecdysozoa</taxon>
        <taxon>Arthropoda</taxon>
        <taxon>Hexapoda</taxon>
        <taxon>Insecta</taxon>
        <taxon>Pterygota</taxon>
        <taxon>Neoptera</taxon>
        <taxon>Endopterygota</taxon>
        <taxon>Hymenoptera</taxon>
        <taxon>Apocrita</taxon>
        <taxon>Aculeata</taxon>
        <taxon>Vespoidea</taxon>
        <taxon>Vespidae</taxon>
        <taxon>Vespinae</taxon>
        <taxon>Vespula</taxon>
    </lineage>
</organism>
<evidence type="ECO:0000313" key="13">
    <source>
        <dbReference type="EMBL" id="KAF7399195.1"/>
    </source>
</evidence>
<evidence type="ECO:0000259" key="11">
    <source>
        <dbReference type="PROSITE" id="PS50240"/>
    </source>
</evidence>
<dbReference type="InterPro" id="IPR033116">
    <property type="entry name" value="TRYPSIN_SER"/>
</dbReference>
<dbReference type="FunFam" id="3.30.1640.30:FF:000001">
    <property type="entry name" value="Serine protease 7"/>
    <property type="match status" value="1"/>
</dbReference>
<keyword evidence="10" id="KW-0964">Secreted</keyword>
<dbReference type="PROSITE" id="PS50240">
    <property type="entry name" value="TRYPSIN_DOM"/>
    <property type="match status" value="1"/>
</dbReference>
<dbReference type="InterPro" id="IPR018114">
    <property type="entry name" value="TRYPSIN_HIS"/>
</dbReference>
<comment type="domain">
    <text evidence="10">The clip domain consists of 35-55 residues which are 'knitted' together usually by 3 conserved disulfide bonds forming a clip-like compact structure.</text>
</comment>
<keyword evidence="5" id="KW-0865">Zymogen</keyword>
<dbReference type="InterPro" id="IPR038565">
    <property type="entry name" value="CLIP_sf"/>
</dbReference>
<name>A0A834N705_VESGE</name>
<proteinExistence type="inferred from homology"/>
<dbReference type="GO" id="GO:0004252">
    <property type="term" value="F:serine-type endopeptidase activity"/>
    <property type="evidence" value="ECO:0007669"/>
    <property type="project" value="UniProtKB-UniRule"/>
</dbReference>
<dbReference type="Gene3D" id="3.30.1640.30">
    <property type="match status" value="1"/>
</dbReference>
<evidence type="ECO:0000256" key="3">
    <source>
        <dbReference type="ARBA" id="ARBA00022801"/>
    </source>
</evidence>
<evidence type="ECO:0000256" key="2">
    <source>
        <dbReference type="ARBA" id="ARBA00022729"/>
    </source>
</evidence>
<evidence type="ECO:0000256" key="5">
    <source>
        <dbReference type="ARBA" id="ARBA00023145"/>
    </source>
</evidence>
<keyword evidence="6" id="KW-1015">Disulfide bond</keyword>
<evidence type="ECO:0000313" key="14">
    <source>
        <dbReference type="Proteomes" id="UP000617340"/>
    </source>
</evidence>
<dbReference type="GO" id="GO:0005576">
    <property type="term" value="C:extracellular region"/>
    <property type="evidence" value="ECO:0007669"/>
    <property type="project" value="UniProtKB-SubCell"/>
</dbReference>
<dbReference type="Proteomes" id="UP000617340">
    <property type="component" value="Unassembled WGS sequence"/>
</dbReference>
<dbReference type="CDD" id="cd00190">
    <property type="entry name" value="Tryp_SPc"/>
    <property type="match status" value="1"/>
</dbReference>
<keyword evidence="3 9" id="KW-0378">Hydrolase</keyword>
<sequence length="437" mass="49042">MVNHEYEAGYNENDVVEKFLVINTLVKFQRQSDCNTPNQVAGNCITIRQCIPLLTMLQEKPLRTETVDYLTRSQCGFEGKDPRVCCPLSFDESNQPSYPRTVSPTEETRAGLERTEDPISNLLNNPLLPSECGKSLIPRIIGGTRTALDEFPWMTLLEYQHRELIRAKLINIFIVQGSRVNVKYRSKDYRSNLLYMKNVFNARGRTTACGGVLINERYVLTAAHCLKGKDLPKTWTLTSVRLGEYDTSSEKDCIQEEDEVICSDDPITVGIEEQIVHEQYRPLSKDQKYDIALLRLSRNIVSTKYIKPICLPRSPAFGQKMYVAGWGKTEFNSSSDFKLKLALPLTDKDDCGRTYDQVGIRLGFGQICAGGQKGKDSCRGDSGGPLMSVENLPNGDGIWVTVGVVSFGPTPCGMPGWPGVYTKVYDFVPWITSKIRS</sequence>
<evidence type="ECO:0000256" key="1">
    <source>
        <dbReference type="ARBA" id="ARBA00022670"/>
    </source>
</evidence>
<comment type="similarity">
    <text evidence="8 10">Belongs to the peptidase S1 family. CLIP subfamily.</text>
</comment>
<dbReference type="Gene3D" id="2.40.10.10">
    <property type="entry name" value="Trypsin-like serine proteases"/>
    <property type="match status" value="2"/>
</dbReference>
<dbReference type="InterPro" id="IPR043504">
    <property type="entry name" value="Peptidase_S1_PA_chymotrypsin"/>
</dbReference>
<evidence type="ECO:0000256" key="4">
    <source>
        <dbReference type="ARBA" id="ARBA00022825"/>
    </source>
</evidence>
<dbReference type="InterPro" id="IPR001314">
    <property type="entry name" value="Peptidase_S1A"/>
</dbReference>
<dbReference type="Pfam" id="PF12032">
    <property type="entry name" value="CLIP"/>
    <property type="match status" value="1"/>
</dbReference>
<dbReference type="PROSITE" id="PS00134">
    <property type="entry name" value="TRYPSIN_HIS"/>
    <property type="match status" value="1"/>
</dbReference>
<feature type="domain" description="Clip" evidence="12">
    <location>
        <begin position="33"/>
        <end position="86"/>
    </location>
</feature>
<comment type="caution">
    <text evidence="13">The sequence shown here is derived from an EMBL/GenBank/DDBJ whole genome shotgun (WGS) entry which is preliminary data.</text>
</comment>